<dbReference type="GO" id="GO:0005524">
    <property type="term" value="F:ATP binding"/>
    <property type="evidence" value="ECO:0007669"/>
    <property type="project" value="UniProtKB-KW"/>
</dbReference>
<feature type="domain" description="Aminoacyl-tRNA synthetase class Ia" evidence="9">
    <location>
        <begin position="19"/>
        <end position="539"/>
    </location>
</feature>
<evidence type="ECO:0000256" key="1">
    <source>
        <dbReference type="ARBA" id="ARBA00013165"/>
    </source>
</evidence>
<dbReference type="EMBL" id="VBAM01000501">
    <property type="protein sequence ID" value="TMJ07200.1"/>
    <property type="molecule type" value="Genomic_DNA"/>
</dbReference>
<dbReference type="Pfam" id="PF00133">
    <property type="entry name" value="tRNA-synt_1"/>
    <property type="match status" value="1"/>
</dbReference>
<dbReference type="InterPro" id="IPR002300">
    <property type="entry name" value="aa-tRNA-synth_Ia"/>
</dbReference>
<sequence>MPFQPVETRVDFPAQERALLEWWRAHGILAKYLARNASAPTRWSFLDGPITANNPMGVHHAWGRTYKDLFCRYHTMLGHRQRYQNGFDSQGLWVEVEVEKELGFKSKRDIEKFGIAAFVERCKARVLHYAGVQTQQSLRLGYWMDWDHSYYTMSDENNYCIWLFLKRCWERGLLYKGHDVMPWCPRCSTGLSEHEIVTEGYIEVTHPGLTVRLPLRDRPGAVAVNLALTYVRVEQGRDTYYLLRDRLEMLRGAHRVREELPGSAMVGWVYTGPYDDLPAQQGVEHRVIPWSDVSAAEGTGLVHIAPGCGAEDFALGKVHALPVLAPIDEFGIFTGQFGWLAGKHVYDVAGPIREDLERRGLLYRADEYTHRYPACWRCGSELVFRLVDEWFIRMDPLRAPMIAVTERIRWIPEFGLERELDWLRNMHDWMISKKRYWGLALPIYECPACGSFEVIGSEHELRERAVEGWEAFQGHTPHRPWIDAIKIRCRTCGALVSRILDVGNPWLDAGIVPFSTLGYRHDRAAWREWFPADFITEAFPGQYRASVTRWSGTSRAGRCTSPRGT</sequence>
<dbReference type="Gene3D" id="3.40.50.620">
    <property type="entry name" value="HUPs"/>
    <property type="match status" value="2"/>
</dbReference>
<comment type="catalytic activity">
    <reaction evidence="8">
        <text>tRNA(Ile) + L-isoleucine + ATP = L-isoleucyl-tRNA(Ile) + AMP + diphosphate</text>
        <dbReference type="Rhea" id="RHEA:11060"/>
        <dbReference type="Rhea" id="RHEA-COMP:9666"/>
        <dbReference type="Rhea" id="RHEA-COMP:9695"/>
        <dbReference type="ChEBI" id="CHEBI:30616"/>
        <dbReference type="ChEBI" id="CHEBI:33019"/>
        <dbReference type="ChEBI" id="CHEBI:58045"/>
        <dbReference type="ChEBI" id="CHEBI:78442"/>
        <dbReference type="ChEBI" id="CHEBI:78528"/>
        <dbReference type="ChEBI" id="CHEBI:456215"/>
        <dbReference type="EC" id="6.1.1.5"/>
    </reaction>
</comment>
<keyword evidence="2" id="KW-0436">Ligase</keyword>
<dbReference type="GO" id="GO:0004822">
    <property type="term" value="F:isoleucine-tRNA ligase activity"/>
    <property type="evidence" value="ECO:0007669"/>
    <property type="project" value="UniProtKB-EC"/>
</dbReference>
<evidence type="ECO:0000256" key="3">
    <source>
        <dbReference type="ARBA" id="ARBA00022741"/>
    </source>
</evidence>
<dbReference type="PRINTS" id="PR00984">
    <property type="entry name" value="TRNASYNTHILE"/>
</dbReference>
<dbReference type="GO" id="GO:0002161">
    <property type="term" value="F:aminoacyl-tRNA deacylase activity"/>
    <property type="evidence" value="ECO:0007669"/>
    <property type="project" value="InterPro"/>
</dbReference>
<evidence type="ECO:0000256" key="8">
    <source>
        <dbReference type="ARBA" id="ARBA00048359"/>
    </source>
</evidence>
<keyword evidence="6" id="KW-0030">Aminoacyl-tRNA synthetase</keyword>
<evidence type="ECO:0000259" key="9">
    <source>
        <dbReference type="Pfam" id="PF00133"/>
    </source>
</evidence>
<dbReference type="InterPro" id="IPR023586">
    <property type="entry name" value="Ile-tRNA-ligase_type2"/>
</dbReference>
<keyword evidence="4" id="KW-0067">ATP-binding</keyword>
<name>A0A537LGR2_9BACT</name>
<protein>
    <recommendedName>
        <fullName evidence="1">isoleucine--tRNA ligase</fullName>
        <ecNumber evidence="1">6.1.1.5</ecNumber>
    </recommendedName>
</protein>
<dbReference type="SUPFAM" id="SSF50677">
    <property type="entry name" value="ValRS/IleRS/LeuRS editing domain"/>
    <property type="match status" value="1"/>
</dbReference>
<keyword evidence="5" id="KW-0648">Protein biosynthesis</keyword>
<dbReference type="PANTHER" id="PTHR42780:SF1">
    <property type="entry name" value="ISOLEUCINE--TRNA LIGASE, CYTOPLASMIC"/>
    <property type="match status" value="1"/>
</dbReference>
<dbReference type="Gene3D" id="3.90.740.10">
    <property type="entry name" value="Valyl/Leucyl/Isoleucyl-tRNA synthetase, editing domain"/>
    <property type="match status" value="1"/>
</dbReference>
<organism evidence="10 11">
    <name type="scientific">Candidatus Segetimicrobium genomatis</name>
    <dbReference type="NCBI Taxonomy" id="2569760"/>
    <lineage>
        <taxon>Bacteria</taxon>
        <taxon>Bacillati</taxon>
        <taxon>Candidatus Sysuimicrobiota</taxon>
        <taxon>Candidatus Sysuimicrobiia</taxon>
        <taxon>Candidatus Sysuimicrobiales</taxon>
        <taxon>Candidatus Segetimicrobiaceae</taxon>
        <taxon>Candidatus Segetimicrobium</taxon>
    </lineage>
</organism>
<dbReference type="InterPro" id="IPR002301">
    <property type="entry name" value="Ile-tRNA-ligase"/>
</dbReference>
<evidence type="ECO:0000256" key="5">
    <source>
        <dbReference type="ARBA" id="ARBA00022917"/>
    </source>
</evidence>
<dbReference type="GO" id="GO:0006428">
    <property type="term" value="P:isoleucyl-tRNA aminoacylation"/>
    <property type="evidence" value="ECO:0007669"/>
    <property type="project" value="InterPro"/>
</dbReference>
<comment type="caution">
    <text evidence="10">The sequence shown here is derived from an EMBL/GenBank/DDBJ whole genome shotgun (WGS) entry which is preliminary data.</text>
</comment>
<evidence type="ECO:0000313" key="10">
    <source>
        <dbReference type="EMBL" id="TMJ07200.1"/>
    </source>
</evidence>
<dbReference type="SUPFAM" id="SSF52374">
    <property type="entry name" value="Nucleotidylyl transferase"/>
    <property type="match status" value="1"/>
</dbReference>
<dbReference type="PANTHER" id="PTHR42780">
    <property type="entry name" value="SOLEUCYL-TRNA SYNTHETASE"/>
    <property type="match status" value="1"/>
</dbReference>
<dbReference type="AlphaFoldDB" id="A0A537LGR2"/>
<evidence type="ECO:0000256" key="7">
    <source>
        <dbReference type="ARBA" id="ARBA00025217"/>
    </source>
</evidence>
<evidence type="ECO:0000256" key="2">
    <source>
        <dbReference type="ARBA" id="ARBA00022598"/>
    </source>
</evidence>
<comment type="function">
    <text evidence="7">Catalyzes the attachment of isoleucine to tRNA(Ile). As IleRS can inadvertently accommodate and process structurally similar amino acids such as valine, to avoid such errors it has two additional distinct tRNA(Ile)-dependent editing activities. One activity is designated as 'pretransfer' editing and involves the hydrolysis of activated Val-AMP. The other activity is designated 'posttransfer' editing and involves deacylation of mischarged Val-tRNA(Ile).</text>
</comment>
<reference evidence="10 11" key="1">
    <citation type="journal article" date="2019" name="Nat. Microbiol.">
        <title>Mediterranean grassland soil C-N compound turnover is dependent on rainfall and depth, and is mediated by genomically divergent microorganisms.</title>
        <authorList>
            <person name="Diamond S."/>
            <person name="Andeer P.F."/>
            <person name="Li Z."/>
            <person name="Crits-Christoph A."/>
            <person name="Burstein D."/>
            <person name="Anantharaman K."/>
            <person name="Lane K.R."/>
            <person name="Thomas B.C."/>
            <person name="Pan C."/>
            <person name="Northen T.R."/>
            <person name="Banfield J.F."/>
        </authorList>
    </citation>
    <scope>NUCLEOTIDE SEQUENCE [LARGE SCALE GENOMIC DNA]</scope>
    <source>
        <strain evidence="10">NP_5</strain>
    </source>
</reference>
<dbReference type="Proteomes" id="UP000320393">
    <property type="component" value="Unassembled WGS sequence"/>
</dbReference>
<accession>A0A537LGR2</accession>
<gene>
    <name evidence="10" type="ORF">E6H02_11720</name>
</gene>
<dbReference type="InterPro" id="IPR009008">
    <property type="entry name" value="Val/Leu/Ile-tRNA-synth_edit"/>
</dbReference>
<dbReference type="InterPro" id="IPR014729">
    <property type="entry name" value="Rossmann-like_a/b/a_fold"/>
</dbReference>
<evidence type="ECO:0000256" key="4">
    <source>
        <dbReference type="ARBA" id="ARBA00022840"/>
    </source>
</evidence>
<evidence type="ECO:0000256" key="6">
    <source>
        <dbReference type="ARBA" id="ARBA00023146"/>
    </source>
</evidence>
<evidence type="ECO:0000313" key="11">
    <source>
        <dbReference type="Proteomes" id="UP000320393"/>
    </source>
</evidence>
<dbReference type="EC" id="6.1.1.5" evidence="1"/>
<keyword evidence="3" id="KW-0547">Nucleotide-binding</keyword>
<proteinExistence type="predicted"/>